<name>A0A7W5CHU7_9MICO</name>
<feature type="compositionally biased region" description="Polar residues" evidence="5">
    <location>
        <begin position="657"/>
        <end position="667"/>
    </location>
</feature>
<evidence type="ECO:0000256" key="4">
    <source>
        <dbReference type="ARBA" id="ARBA00023295"/>
    </source>
</evidence>
<dbReference type="Pfam" id="PF13385">
    <property type="entry name" value="Laminin_G_3"/>
    <property type="match status" value="1"/>
</dbReference>
<dbReference type="GO" id="GO:0004553">
    <property type="term" value="F:hydrolase activity, hydrolyzing O-glycosyl compounds"/>
    <property type="evidence" value="ECO:0007669"/>
    <property type="project" value="InterPro"/>
</dbReference>
<evidence type="ECO:0000256" key="3">
    <source>
        <dbReference type="ARBA" id="ARBA00022801"/>
    </source>
</evidence>
<dbReference type="InterPro" id="IPR013320">
    <property type="entry name" value="ConA-like_dom_sf"/>
</dbReference>
<dbReference type="PANTHER" id="PTHR43301:SF3">
    <property type="entry name" value="ARABINAN ENDO-1,5-ALPHA-L-ARABINOSIDASE A-RELATED"/>
    <property type="match status" value="1"/>
</dbReference>
<feature type="region of interest" description="Disordered" evidence="5">
    <location>
        <begin position="657"/>
        <end position="682"/>
    </location>
</feature>
<dbReference type="GO" id="GO:0005975">
    <property type="term" value="P:carbohydrate metabolic process"/>
    <property type="evidence" value="ECO:0007669"/>
    <property type="project" value="InterPro"/>
</dbReference>
<evidence type="ECO:0000256" key="5">
    <source>
        <dbReference type="SAM" id="MobiDB-lite"/>
    </source>
</evidence>
<comment type="similarity">
    <text evidence="2">Belongs to the glycosyl hydrolase 43 family.</text>
</comment>
<evidence type="ECO:0000313" key="8">
    <source>
        <dbReference type="EMBL" id="MBB3157500.1"/>
    </source>
</evidence>
<dbReference type="InterPro" id="IPR006710">
    <property type="entry name" value="Glyco_hydro_43"/>
</dbReference>
<gene>
    <name evidence="8" type="ORF">FHS07_001184</name>
</gene>
<dbReference type="InterPro" id="IPR046780">
    <property type="entry name" value="aBig_2"/>
</dbReference>
<sequence>MPLRHRRRLFAGTALTIAALLSSFATVPAAAAEPDPVSAGLIARYALDETSGRTAANTAPGSTIGAGVVEGTPQWDAVSGGFVFSGGQNGGGNAIRLPNDINRGLTSISVDFDVWIAPEQANYYMIYAIGNRAQSGAGERYLFGSGDSFHTVITPGGSSQEINIQPPGNPTLARGVWKHMTYTQTGTTGILYEDGVERTRNTAVTTTPNDLGSTVFNYLGRSVYAWDPSFHGKLRDFRIYNRALTAAEVGTLSTDVLAEATALDAAAIDLGDLSAVTQPLALPNRGANATTITWTTSNAAVVTAAGQVTRGAEGTAPATATLTATVVRGGQTTQRAFSVTVSPRDDAADARSAVQAISIPRLDDIRENITLPTRSAAATVSWTSSSPAVIAVDGVVTRPANGADAASVTLTATARVGTATATREFSAIVVPAPAADETRAYLFPYFTGEASPEDEKVRYALSNGNNALDWVTINDDKPVLQSELGEKGLRDPFVMRSHEGDRFYMLATDLNAYRTGLDGSQIFGSRYIEVWESTDLVTWSEQRHVLVSDAEAGNTWAPEAYYDDKRGEYVVYWASNLYPSGSADVPRDPGSNYNRMMYATTRDFVTFSKPQVWIDDQQPGAGNGTIDSTVMAENGWLYRFTVTEGSNIPRVDRTKNLTSTITPSTNPWKGARGSEWEPRQSGVGYGQTYTGTSGRSIFFDEGEGTSLFRPNKGDVNGDGGVYAFIDQAPYYGGDGYVPFKASSLEAGDWKIAQNRNLPRSARHGTVLPITISEYEAILARYQPDRLISADDVTAAVLPGTVPVLPATVAAVQGRGTASERDLGPTAVTWETVDPASLVAGKTVTVRGTLAGHGFVEARIDVADVAVTVATRCVAKKVVLVAQVRNGESVPATARITTPFGTRTIEVAPGAGSSVAFTTRSGSIAAGDVGVEVSPAGGATATGKVGFAAATC</sequence>
<feature type="signal peptide" evidence="6">
    <location>
        <begin position="1"/>
        <end position="31"/>
    </location>
</feature>
<dbReference type="PROSITE" id="PS51318">
    <property type="entry name" value="TAT"/>
    <property type="match status" value="1"/>
</dbReference>
<evidence type="ECO:0000256" key="2">
    <source>
        <dbReference type="ARBA" id="ARBA00009865"/>
    </source>
</evidence>
<dbReference type="PANTHER" id="PTHR43301">
    <property type="entry name" value="ARABINAN ENDO-1,5-ALPHA-L-ARABINOSIDASE"/>
    <property type="match status" value="1"/>
</dbReference>
<protein>
    <recommendedName>
        <fullName evidence="7">Atrophied bacterial Ig domain-containing protein</fullName>
    </recommendedName>
</protein>
<keyword evidence="3" id="KW-0378">Hydrolase</keyword>
<dbReference type="EMBL" id="JACHXY010000001">
    <property type="protein sequence ID" value="MBB3157500.1"/>
    <property type="molecule type" value="Genomic_DNA"/>
</dbReference>
<feature type="chain" id="PRO_5031160475" description="Atrophied bacterial Ig domain-containing protein" evidence="6">
    <location>
        <begin position="32"/>
        <end position="951"/>
    </location>
</feature>
<dbReference type="SUPFAM" id="SSF75005">
    <property type="entry name" value="Arabinanase/levansucrase/invertase"/>
    <property type="match status" value="1"/>
</dbReference>
<organism evidence="8 9">
    <name type="scientific">Microbacterium proteolyticum</name>
    <dbReference type="NCBI Taxonomy" id="1572644"/>
    <lineage>
        <taxon>Bacteria</taxon>
        <taxon>Bacillati</taxon>
        <taxon>Actinomycetota</taxon>
        <taxon>Actinomycetes</taxon>
        <taxon>Micrococcales</taxon>
        <taxon>Microbacteriaceae</taxon>
        <taxon>Microbacterium</taxon>
    </lineage>
</organism>
<dbReference type="InterPro" id="IPR006311">
    <property type="entry name" value="TAT_signal"/>
</dbReference>
<dbReference type="InterPro" id="IPR050727">
    <property type="entry name" value="GH43_arabinanases"/>
</dbReference>
<comment type="caution">
    <text evidence="8">The sequence shown here is derived from an EMBL/GenBank/DDBJ whole genome shotgun (WGS) entry which is preliminary data.</text>
</comment>
<reference evidence="8 9" key="1">
    <citation type="submission" date="2020-08" db="EMBL/GenBank/DDBJ databases">
        <title>Genomic Encyclopedia of Type Strains, Phase III (KMG-III): the genomes of soil and plant-associated and newly described type strains.</title>
        <authorList>
            <person name="Whitman W."/>
        </authorList>
    </citation>
    <scope>NUCLEOTIDE SEQUENCE [LARGE SCALE GENOMIC DNA]</scope>
    <source>
        <strain evidence="8 9">CECT 8356</strain>
    </source>
</reference>
<dbReference type="Pfam" id="PF20578">
    <property type="entry name" value="aBig_2"/>
    <property type="match status" value="2"/>
</dbReference>
<accession>A0A7W5CHU7</accession>
<dbReference type="Gene3D" id="2.115.10.20">
    <property type="entry name" value="Glycosyl hydrolase domain, family 43"/>
    <property type="match status" value="1"/>
</dbReference>
<feature type="domain" description="Atrophied bacterial Ig" evidence="7">
    <location>
        <begin position="263"/>
        <end position="342"/>
    </location>
</feature>
<dbReference type="SUPFAM" id="SSF49899">
    <property type="entry name" value="Concanavalin A-like lectins/glucanases"/>
    <property type="match status" value="1"/>
</dbReference>
<evidence type="ECO:0000256" key="6">
    <source>
        <dbReference type="SAM" id="SignalP"/>
    </source>
</evidence>
<dbReference type="InterPro" id="IPR023296">
    <property type="entry name" value="Glyco_hydro_beta-prop_sf"/>
</dbReference>
<proteinExistence type="inferred from homology"/>
<dbReference type="CDD" id="cd08983">
    <property type="entry name" value="GH43_Bt3655-like"/>
    <property type="match status" value="1"/>
</dbReference>
<dbReference type="RefSeq" id="WP_183418905.1">
    <property type="nucleotide sequence ID" value="NZ_JACHXY010000001.1"/>
</dbReference>
<keyword evidence="6" id="KW-0732">Signal</keyword>
<dbReference type="Gene3D" id="2.60.120.200">
    <property type="match status" value="1"/>
</dbReference>
<evidence type="ECO:0000256" key="1">
    <source>
        <dbReference type="ARBA" id="ARBA00004834"/>
    </source>
</evidence>
<evidence type="ECO:0000313" key="9">
    <source>
        <dbReference type="Proteomes" id="UP000543579"/>
    </source>
</evidence>
<keyword evidence="4" id="KW-0326">Glycosidase</keyword>
<evidence type="ECO:0000259" key="7">
    <source>
        <dbReference type="Pfam" id="PF20578"/>
    </source>
</evidence>
<dbReference type="Pfam" id="PF04616">
    <property type="entry name" value="Glyco_hydro_43"/>
    <property type="match status" value="1"/>
</dbReference>
<feature type="domain" description="Atrophied bacterial Ig" evidence="7">
    <location>
        <begin position="361"/>
        <end position="430"/>
    </location>
</feature>
<comment type="pathway">
    <text evidence="1">Glycan metabolism; L-arabinan degradation.</text>
</comment>
<dbReference type="AlphaFoldDB" id="A0A7W5CHU7"/>
<dbReference type="Proteomes" id="UP000543579">
    <property type="component" value="Unassembled WGS sequence"/>
</dbReference>
<dbReference type="Gene3D" id="2.60.40.1080">
    <property type="match status" value="1"/>
</dbReference>